<keyword evidence="2" id="KW-1133">Transmembrane helix</keyword>
<reference evidence="3" key="1">
    <citation type="submission" date="2021-01" db="UniProtKB">
        <authorList>
            <consortium name="EnsemblMetazoa"/>
        </authorList>
    </citation>
    <scope>IDENTIFICATION</scope>
</reference>
<feature type="transmembrane region" description="Helical" evidence="2">
    <location>
        <begin position="180"/>
        <end position="198"/>
    </location>
</feature>
<keyword evidence="2" id="KW-0812">Transmembrane</keyword>
<keyword evidence="2" id="KW-0472">Membrane</keyword>
<evidence type="ECO:0000313" key="4">
    <source>
        <dbReference type="Proteomes" id="UP000594262"/>
    </source>
</evidence>
<name>A0A7M5V2V2_9CNID</name>
<sequence>MDDRSMMFSKDGKSSEMTIPERIVLSAGYDGDDHNEPSRSPFRNGAPNFDDTPIVNPEDVLGGMKTPPSVLTIDHGPNTFGTPNWHTEGDGADDSESDKKNYKYKFNRAPTDDQDDDFSYGSVPAERSVVIAGQEDYLHHHVPFDDPRAMQQWYTSMQRRLTILENEQDYQNRLSNVWKYFLLTLTVVNPFIINYFFFKRR</sequence>
<evidence type="ECO:0000313" key="3">
    <source>
        <dbReference type="EnsemblMetazoa" id="CLYHEMP002518.1"/>
    </source>
</evidence>
<feature type="compositionally biased region" description="Basic and acidic residues" evidence="1">
    <location>
        <begin position="1"/>
        <end position="14"/>
    </location>
</feature>
<evidence type="ECO:0000256" key="2">
    <source>
        <dbReference type="SAM" id="Phobius"/>
    </source>
</evidence>
<proteinExistence type="predicted"/>
<dbReference type="Proteomes" id="UP000594262">
    <property type="component" value="Unplaced"/>
</dbReference>
<feature type="region of interest" description="Disordered" evidence="1">
    <location>
        <begin position="27"/>
        <end position="99"/>
    </location>
</feature>
<organism evidence="3 4">
    <name type="scientific">Clytia hemisphaerica</name>
    <dbReference type="NCBI Taxonomy" id="252671"/>
    <lineage>
        <taxon>Eukaryota</taxon>
        <taxon>Metazoa</taxon>
        <taxon>Cnidaria</taxon>
        <taxon>Hydrozoa</taxon>
        <taxon>Hydroidolina</taxon>
        <taxon>Leptothecata</taxon>
        <taxon>Obeliida</taxon>
        <taxon>Clytiidae</taxon>
        <taxon>Clytia</taxon>
    </lineage>
</organism>
<accession>A0A7M5V2V2</accession>
<keyword evidence="4" id="KW-1185">Reference proteome</keyword>
<feature type="region of interest" description="Disordered" evidence="1">
    <location>
        <begin position="1"/>
        <end position="20"/>
    </location>
</feature>
<dbReference type="OrthoDB" id="6019255at2759"/>
<dbReference type="AlphaFoldDB" id="A0A7M5V2V2"/>
<dbReference type="EnsemblMetazoa" id="CLYHEMT002518.1">
    <property type="protein sequence ID" value="CLYHEMP002518.1"/>
    <property type="gene ID" value="CLYHEMG002518"/>
</dbReference>
<protein>
    <submittedName>
        <fullName evidence="3">Uncharacterized protein</fullName>
    </submittedName>
</protein>
<evidence type="ECO:0000256" key="1">
    <source>
        <dbReference type="SAM" id="MobiDB-lite"/>
    </source>
</evidence>